<gene>
    <name evidence="1" type="ORF">OHC33_006071</name>
</gene>
<dbReference type="GO" id="GO:0030638">
    <property type="term" value="P:polyketide metabolic process"/>
    <property type="evidence" value="ECO:0007669"/>
    <property type="project" value="InterPro"/>
</dbReference>
<evidence type="ECO:0000313" key="1">
    <source>
        <dbReference type="EMBL" id="KAK5952950.1"/>
    </source>
</evidence>
<evidence type="ECO:0008006" key="3">
    <source>
        <dbReference type="Google" id="ProtNLM"/>
    </source>
</evidence>
<dbReference type="Proteomes" id="UP001316803">
    <property type="component" value="Unassembled WGS sequence"/>
</dbReference>
<name>A0AAN8EP58_9EURO</name>
<dbReference type="InterPro" id="IPR009959">
    <property type="entry name" value="Cyclase_SnoaL-like"/>
</dbReference>
<protein>
    <recommendedName>
        <fullName evidence="3">Ester cyclase</fullName>
    </recommendedName>
</protein>
<dbReference type="SUPFAM" id="SSF54427">
    <property type="entry name" value="NTF2-like"/>
    <property type="match status" value="1"/>
</dbReference>
<accession>A0AAN8EP58</accession>
<dbReference type="Gene3D" id="3.10.450.50">
    <property type="match status" value="1"/>
</dbReference>
<dbReference type="AlphaFoldDB" id="A0AAN8EP58"/>
<proteinExistence type="predicted"/>
<dbReference type="Pfam" id="PF07366">
    <property type="entry name" value="SnoaL"/>
    <property type="match status" value="1"/>
</dbReference>
<reference evidence="1 2" key="1">
    <citation type="submission" date="2022-12" db="EMBL/GenBank/DDBJ databases">
        <title>Genomic features and morphological characterization of a novel Knufia sp. strain isolated from spacecraft assembly facility.</title>
        <authorList>
            <person name="Teixeira M."/>
            <person name="Chander A.M."/>
            <person name="Stajich J.E."/>
            <person name="Venkateswaran K."/>
        </authorList>
    </citation>
    <scope>NUCLEOTIDE SEQUENCE [LARGE SCALE GENOMIC DNA]</scope>
    <source>
        <strain evidence="1 2">FJI-L2-BK-P2</strain>
    </source>
</reference>
<organism evidence="1 2">
    <name type="scientific">Knufia fluminis</name>
    <dbReference type="NCBI Taxonomy" id="191047"/>
    <lineage>
        <taxon>Eukaryota</taxon>
        <taxon>Fungi</taxon>
        <taxon>Dikarya</taxon>
        <taxon>Ascomycota</taxon>
        <taxon>Pezizomycotina</taxon>
        <taxon>Eurotiomycetes</taxon>
        <taxon>Chaetothyriomycetidae</taxon>
        <taxon>Chaetothyriales</taxon>
        <taxon>Trichomeriaceae</taxon>
        <taxon>Knufia</taxon>
    </lineage>
</organism>
<sequence length="134" mass="14999">MSSSISGDLRDIYRSYIQAILNGDVDSMHEYVSETVSHNGKQLGLQGYKELLLGNIINNDIHIEIKRLVADDSHIAAVLIFTTSSSTKELVGIELDSQPFSYVENVIYDFKDGKIAEVHSLFDIDTVRSHARQL</sequence>
<dbReference type="EMBL" id="JAKLMC020000013">
    <property type="protein sequence ID" value="KAK5952950.1"/>
    <property type="molecule type" value="Genomic_DNA"/>
</dbReference>
<evidence type="ECO:0000313" key="2">
    <source>
        <dbReference type="Proteomes" id="UP001316803"/>
    </source>
</evidence>
<keyword evidence="2" id="KW-1185">Reference proteome</keyword>
<comment type="caution">
    <text evidence="1">The sequence shown here is derived from an EMBL/GenBank/DDBJ whole genome shotgun (WGS) entry which is preliminary data.</text>
</comment>
<dbReference type="InterPro" id="IPR032710">
    <property type="entry name" value="NTF2-like_dom_sf"/>
</dbReference>